<keyword evidence="1" id="KW-0732">Signal</keyword>
<reference evidence="2" key="1">
    <citation type="submission" date="2019-05" db="EMBL/GenBank/DDBJ databases">
        <title>Annotation for the trematode Paragonimus heterotremus.</title>
        <authorList>
            <person name="Choi Y.-J."/>
        </authorList>
    </citation>
    <scope>NUCLEOTIDE SEQUENCE</scope>
    <source>
        <strain evidence="2">LC</strain>
    </source>
</reference>
<sequence>MILCMLILCTVVVNKSELTQRERDKTLCYHNTLRQITSNCMYPGRIKVNNLTWNKTLEYFAHVYSRPAHIYDEYIIDLTRFCDKTNLLDILYEVDRYEE</sequence>
<comment type="caution">
    <text evidence="2">The sequence shown here is derived from an EMBL/GenBank/DDBJ whole genome shotgun (WGS) entry which is preliminary data.</text>
</comment>
<name>A0A8J4T322_9TREM</name>
<dbReference type="OrthoDB" id="6298600at2759"/>
<dbReference type="SUPFAM" id="SSF55797">
    <property type="entry name" value="PR-1-like"/>
    <property type="match status" value="1"/>
</dbReference>
<proteinExistence type="predicted"/>
<dbReference type="Gene3D" id="3.40.33.10">
    <property type="entry name" value="CAP"/>
    <property type="match status" value="1"/>
</dbReference>
<dbReference type="Proteomes" id="UP000748531">
    <property type="component" value="Unassembled WGS sequence"/>
</dbReference>
<protein>
    <recommendedName>
        <fullName evidence="4">SCP domain-containing protein</fullName>
    </recommendedName>
</protein>
<gene>
    <name evidence="2" type="ORF">PHET_09065</name>
</gene>
<feature type="chain" id="PRO_5035285899" description="SCP domain-containing protein" evidence="1">
    <location>
        <begin position="17"/>
        <end position="99"/>
    </location>
</feature>
<accession>A0A8J4T322</accession>
<keyword evidence="3" id="KW-1185">Reference proteome</keyword>
<organism evidence="2 3">
    <name type="scientific">Paragonimus heterotremus</name>
    <dbReference type="NCBI Taxonomy" id="100268"/>
    <lineage>
        <taxon>Eukaryota</taxon>
        <taxon>Metazoa</taxon>
        <taxon>Spiralia</taxon>
        <taxon>Lophotrochozoa</taxon>
        <taxon>Platyhelminthes</taxon>
        <taxon>Trematoda</taxon>
        <taxon>Digenea</taxon>
        <taxon>Plagiorchiida</taxon>
        <taxon>Troglotremata</taxon>
        <taxon>Troglotrematidae</taxon>
        <taxon>Paragonimus</taxon>
    </lineage>
</organism>
<dbReference type="AlphaFoldDB" id="A0A8J4T322"/>
<evidence type="ECO:0008006" key="4">
    <source>
        <dbReference type="Google" id="ProtNLM"/>
    </source>
</evidence>
<evidence type="ECO:0000313" key="3">
    <source>
        <dbReference type="Proteomes" id="UP000748531"/>
    </source>
</evidence>
<dbReference type="InterPro" id="IPR035940">
    <property type="entry name" value="CAP_sf"/>
</dbReference>
<evidence type="ECO:0000256" key="1">
    <source>
        <dbReference type="SAM" id="SignalP"/>
    </source>
</evidence>
<evidence type="ECO:0000313" key="2">
    <source>
        <dbReference type="EMBL" id="KAF5397333.1"/>
    </source>
</evidence>
<dbReference type="EMBL" id="LUCH01006427">
    <property type="protein sequence ID" value="KAF5397333.1"/>
    <property type="molecule type" value="Genomic_DNA"/>
</dbReference>
<feature type="signal peptide" evidence="1">
    <location>
        <begin position="1"/>
        <end position="16"/>
    </location>
</feature>